<keyword evidence="5 15" id="KW-0808">Transferase</keyword>
<evidence type="ECO:0000256" key="2">
    <source>
        <dbReference type="ARBA" id="ARBA00022448"/>
    </source>
</evidence>
<keyword evidence="6" id="KW-0598">Phosphotransferase system</keyword>
<comment type="caution">
    <text evidence="15">The sequence shown here is derived from an EMBL/GenBank/DDBJ whole genome shotgun (WGS) entry which is preliminary data.</text>
</comment>
<dbReference type="InterPro" id="IPR001996">
    <property type="entry name" value="PTS_IIB_1"/>
</dbReference>
<dbReference type="EMBL" id="JAGTPX010000032">
    <property type="protein sequence ID" value="MBR8672082.1"/>
    <property type="molecule type" value="Genomic_DNA"/>
</dbReference>
<dbReference type="Gene3D" id="3.30.1360.60">
    <property type="entry name" value="Glucose permease domain IIB"/>
    <property type="match status" value="1"/>
</dbReference>
<feature type="transmembrane region" description="Helical" evidence="12">
    <location>
        <begin position="170"/>
        <end position="193"/>
    </location>
</feature>
<evidence type="ECO:0000256" key="4">
    <source>
        <dbReference type="ARBA" id="ARBA00022597"/>
    </source>
</evidence>
<feature type="domain" description="PTS EIIC type-1" evidence="14">
    <location>
        <begin position="4"/>
        <end position="423"/>
    </location>
</feature>
<feature type="transmembrane region" description="Helical" evidence="12">
    <location>
        <begin position="311"/>
        <end position="328"/>
    </location>
</feature>
<name>A0A941GGF8_NIACI</name>
<dbReference type="RefSeq" id="WP_212121307.1">
    <property type="nucleotide sequence ID" value="NZ_JAGTPX020000024.1"/>
</dbReference>
<reference evidence="15" key="1">
    <citation type="submission" date="2021-04" db="EMBL/GenBank/DDBJ databases">
        <title>Genomic analysis of electroactive and textile dye degrading Bacillus circulans strain: DC10 isolated from constructed wetland-microbial fuel cells treating textile dye wastewaters.</title>
        <authorList>
            <person name="Patel D.U."/>
            <person name="Desai C.R."/>
        </authorList>
    </citation>
    <scope>NUCLEOTIDE SEQUENCE</scope>
    <source>
        <strain evidence="15">DC10</strain>
    </source>
</reference>
<dbReference type="GO" id="GO:0009401">
    <property type="term" value="P:phosphoenolpyruvate-dependent sugar phosphotransferase system"/>
    <property type="evidence" value="ECO:0007669"/>
    <property type="project" value="UniProtKB-KW"/>
</dbReference>
<dbReference type="PANTHER" id="PTHR30009:SF8">
    <property type="entry name" value="PTS SYSTEM, IIBC COMPONENT"/>
    <property type="match status" value="1"/>
</dbReference>
<gene>
    <name evidence="15" type="primary">ptsG</name>
    <name evidence="15" type="ORF">KD144_21325</name>
</gene>
<evidence type="ECO:0000313" key="15">
    <source>
        <dbReference type="EMBL" id="MBR8672082.1"/>
    </source>
</evidence>
<feature type="transmembrane region" description="Helical" evidence="12">
    <location>
        <begin position="89"/>
        <end position="112"/>
    </location>
</feature>
<feature type="transmembrane region" description="Helical" evidence="12">
    <location>
        <begin position="286"/>
        <end position="304"/>
    </location>
</feature>
<evidence type="ECO:0000256" key="7">
    <source>
        <dbReference type="ARBA" id="ARBA00022692"/>
    </source>
</evidence>
<feature type="transmembrane region" description="Helical" evidence="12">
    <location>
        <begin position="246"/>
        <end position="266"/>
    </location>
</feature>
<dbReference type="InterPro" id="IPR050429">
    <property type="entry name" value="PTS_Glucose_EIICBA"/>
</dbReference>
<dbReference type="GO" id="GO:0008982">
    <property type="term" value="F:protein-N(PI)-phosphohistidine-sugar phosphotransferase activity"/>
    <property type="evidence" value="ECO:0007669"/>
    <property type="project" value="InterPro"/>
</dbReference>
<protein>
    <submittedName>
        <fullName evidence="15">Glucose-specific PTS transporter subunit IIBC</fullName>
        <ecNumber evidence="15">2.7.1.199</ecNumber>
    </submittedName>
</protein>
<organism evidence="15">
    <name type="scientific">Niallia circulans</name>
    <name type="common">Bacillus circulans</name>
    <dbReference type="NCBI Taxonomy" id="1397"/>
    <lineage>
        <taxon>Bacteria</taxon>
        <taxon>Bacillati</taxon>
        <taxon>Bacillota</taxon>
        <taxon>Bacilli</taxon>
        <taxon>Bacillales</taxon>
        <taxon>Bacillaceae</taxon>
        <taxon>Niallia</taxon>
    </lineage>
</organism>
<feature type="transmembrane region" description="Helical" evidence="12">
    <location>
        <begin position="132"/>
        <end position="150"/>
    </location>
</feature>
<dbReference type="NCBIfam" id="TIGR02002">
    <property type="entry name" value="PTS-II-BC-glcB"/>
    <property type="match status" value="1"/>
</dbReference>
<keyword evidence="3" id="KW-1003">Cell membrane</keyword>
<evidence type="ECO:0000256" key="8">
    <source>
        <dbReference type="ARBA" id="ARBA00022777"/>
    </source>
</evidence>
<comment type="subcellular location">
    <subcellularLocation>
        <location evidence="1">Cell membrane</location>
        <topology evidence="1">Multi-pass membrane protein</topology>
    </subcellularLocation>
</comment>
<dbReference type="InterPro" id="IPR003352">
    <property type="entry name" value="PTS_EIIC"/>
</dbReference>
<dbReference type="InterPro" id="IPR013013">
    <property type="entry name" value="PTS_EIIC_1"/>
</dbReference>
<keyword evidence="10 12" id="KW-0472">Membrane</keyword>
<dbReference type="SUPFAM" id="SSF55604">
    <property type="entry name" value="Glucose permease domain IIB"/>
    <property type="match status" value="1"/>
</dbReference>
<feature type="transmembrane region" description="Helical" evidence="12">
    <location>
        <begin position="389"/>
        <end position="411"/>
    </location>
</feature>
<feature type="transmembrane region" description="Helical" evidence="12">
    <location>
        <begin position="365"/>
        <end position="383"/>
    </location>
</feature>
<evidence type="ECO:0000256" key="5">
    <source>
        <dbReference type="ARBA" id="ARBA00022679"/>
    </source>
</evidence>
<evidence type="ECO:0000256" key="10">
    <source>
        <dbReference type="ARBA" id="ARBA00023136"/>
    </source>
</evidence>
<feature type="transmembrane region" description="Helical" evidence="12">
    <location>
        <begin position="63"/>
        <end position="82"/>
    </location>
</feature>
<dbReference type="InterPro" id="IPR011299">
    <property type="entry name" value="PTS_IIBC_glc"/>
</dbReference>
<evidence type="ECO:0000259" key="13">
    <source>
        <dbReference type="PROSITE" id="PS51098"/>
    </source>
</evidence>
<evidence type="ECO:0000256" key="12">
    <source>
        <dbReference type="SAM" id="Phobius"/>
    </source>
</evidence>
<evidence type="ECO:0000256" key="9">
    <source>
        <dbReference type="ARBA" id="ARBA00022989"/>
    </source>
</evidence>
<dbReference type="EC" id="2.7.1.199" evidence="15"/>
<accession>A0A941GGF8</accession>
<dbReference type="PROSITE" id="PS51103">
    <property type="entry name" value="PTS_EIIC_TYPE_1"/>
    <property type="match status" value="1"/>
</dbReference>
<dbReference type="GO" id="GO:1904659">
    <property type="term" value="P:D-glucose transmembrane transport"/>
    <property type="evidence" value="ECO:0007669"/>
    <property type="project" value="InterPro"/>
</dbReference>
<feature type="active site" description="Phosphocysteine intermediate; for EIIB activity" evidence="11">
    <location>
        <position position="468"/>
    </location>
</feature>
<dbReference type="InterPro" id="IPR036878">
    <property type="entry name" value="Glu_permease_IIB"/>
</dbReference>
<dbReference type="InterPro" id="IPR018113">
    <property type="entry name" value="PTrfase_EIIB_Cys"/>
</dbReference>
<dbReference type="GO" id="GO:0090563">
    <property type="term" value="F:protein-phosphocysteine-sugar phosphotransferase activity"/>
    <property type="evidence" value="ECO:0007669"/>
    <property type="project" value="TreeGrafter"/>
</dbReference>
<feature type="domain" description="PTS EIIB type-1" evidence="13">
    <location>
        <begin position="446"/>
        <end position="527"/>
    </location>
</feature>
<keyword evidence="4" id="KW-0762">Sugar transport</keyword>
<dbReference type="CDD" id="cd00212">
    <property type="entry name" value="PTS_IIB_glc"/>
    <property type="match status" value="1"/>
</dbReference>
<dbReference type="GO" id="GO:0005886">
    <property type="term" value="C:plasma membrane"/>
    <property type="evidence" value="ECO:0007669"/>
    <property type="project" value="UniProtKB-SubCell"/>
</dbReference>
<dbReference type="Pfam" id="PF00367">
    <property type="entry name" value="PTS_EIIB"/>
    <property type="match status" value="1"/>
</dbReference>
<dbReference type="PROSITE" id="PS01035">
    <property type="entry name" value="PTS_EIIB_TYPE_1_CYS"/>
    <property type="match status" value="1"/>
</dbReference>
<keyword evidence="9 12" id="KW-1133">Transmembrane helix</keyword>
<keyword evidence="2" id="KW-0813">Transport</keyword>
<dbReference type="PROSITE" id="PS51098">
    <property type="entry name" value="PTS_EIIB_TYPE_1"/>
    <property type="match status" value="1"/>
</dbReference>
<keyword evidence="8" id="KW-0418">Kinase</keyword>
<sequence>MKKIFSFDFFQRVGKSFMVVISLLPAAGLLMGIGISLQSPYLIEYLPFLEASGWQTFASLMKGAGNAIFSNLGVLFAVGIAGSWTGGKAAAGMSAFVGYLVMHTVIGIILGITPESAASVPGYTTELGIPTLQIGVFSGIIIGFVAAALYQKFHDFELPEMLSFFAGARFVPIVTAGVSIVIASLLAFIWPYIQDGIFALGKALSGEHTPPFYMFIYGVVERGLIPFGLHHIFYIPIRFSEVGGSYTTLAGQIVSGDTAMYMAQLADKQVNAAVEITAGRFMAGKFPFILFGIPAIALAMYHMAKPENKKAVSGLLLTAAGTAFLTGITEPLEFTFLFVAPLLYVFHTLMAGLSFMLMYILDVNIGYAGGAGIIDFTLFGILPGVGEPWWNVIIVGLILAVIYYFVFRFAIGKWNLLTPGRGDENSNKLYSKEDYKKRGKINTSKGEKALQVLQALGGKENINNLDACITRLRVGIIDKSQVNHDQLKLLGAKGVLDVGNGIQAIFGPTSEVLKNQIIDIIDQDETA</sequence>
<feature type="transmembrane region" description="Helical" evidence="12">
    <location>
        <begin position="213"/>
        <end position="234"/>
    </location>
</feature>
<feature type="transmembrane region" description="Helical" evidence="12">
    <location>
        <begin position="334"/>
        <end position="358"/>
    </location>
</feature>
<proteinExistence type="predicted"/>
<keyword evidence="7 12" id="KW-0812">Transmembrane</keyword>
<dbReference type="PANTHER" id="PTHR30009">
    <property type="entry name" value="CYTOCHROME C-TYPE SYNTHESIS PROTEIN AND PTS TRANSMEMBRANE COMPONENT"/>
    <property type="match status" value="1"/>
</dbReference>
<feature type="transmembrane region" description="Helical" evidence="12">
    <location>
        <begin position="20"/>
        <end position="43"/>
    </location>
</feature>
<evidence type="ECO:0000256" key="6">
    <source>
        <dbReference type="ARBA" id="ARBA00022683"/>
    </source>
</evidence>
<dbReference type="NCBIfam" id="TIGR00826">
    <property type="entry name" value="EIIB_glc"/>
    <property type="match status" value="1"/>
</dbReference>
<evidence type="ECO:0000256" key="1">
    <source>
        <dbReference type="ARBA" id="ARBA00004651"/>
    </source>
</evidence>
<dbReference type="AlphaFoldDB" id="A0A941GGF8"/>
<dbReference type="GO" id="GO:0016301">
    <property type="term" value="F:kinase activity"/>
    <property type="evidence" value="ECO:0007669"/>
    <property type="project" value="UniProtKB-KW"/>
</dbReference>
<dbReference type="GO" id="GO:0055056">
    <property type="term" value="F:D-glucose transmembrane transporter activity"/>
    <property type="evidence" value="ECO:0007669"/>
    <property type="project" value="InterPro"/>
</dbReference>
<evidence type="ECO:0000256" key="3">
    <source>
        <dbReference type="ARBA" id="ARBA00022475"/>
    </source>
</evidence>
<evidence type="ECO:0000256" key="11">
    <source>
        <dbReference type="PROSITE-ProRule" id="PRU00421"/>
    </source>
</evidence>
<dbReference type="Pfam" id="PF02378">
    <property type="entry name" value="PTS_EIIC"/>
    <property type="match status" value="1"/>
</dbReference>
<evidence type="ECO:0000259" key="14">
    <source>
        <dbReference type="PROSITE" id="PS51103"/>
    </source>
</evidence>